<evidence type="ECO:0000256" key="2">
    <source>
        <dbReference type="ARBA" id="ARBA00012438"/>
    </source>
</evidence>
<evidence type="ECO:0000256" key="5">
    <source>
        <dbReference type="ARBA" id="ARBA00022741"/>
    </source>
</evidence>
<feature type="signal peptide" evidence="13">
    <location>
        <begin position="1"/>
        <end position="20"/>
    </location>
</feature>
<dbReference type="EMBL" id="VWNE01000058">
    <property type="protein sequence ID" value="KAA8474814.1"/>
    <property type="molecule type" value="Genomic_DNA"/>
</dbReference>
<keyword evidence="9" id="KW-0805">Transcription regulation</keyword>
<dbReference type="SUPFAM" id="SSF63829">
    <property type="entry name" value="Calcium-dependent phosphotriesterase"/>
    <property type="match status" value="2"/>
</dbReference>
<dbReference type="PROSITE" id="PS50109">
    <property type="entry name" value="HIS_KIN"/>
    <property type="match status" value="1"/>
</dbReference>
<dbReference type="PANTHER" id="PTHR43547">
    <property type="entry name" value="TWO-COMPONENT HISTIDINE KINASE"/>
    <property type="match status" value="1"/>
</dbReference>
<evidence type="ECO:0000313" key="18">
    <source>
        <dbReference type="Proteomes" id="UP000322918"/>
    </source>
</evidence>
<dbReference type="InterPro" id="IPR013783">
    <property type="entry name" value="Ig-like_fold"/>
</dbReference>
<dbReference type="EC" id="2.7.13.3" evidence="2"/>
<evidence type="ECO:0000256" key="7">
    <source>
        <dbReference type="ARBA" id="ARBA00022840"/>
    </source>
</evidence>
<evidence type="ECO:0000256" key="10">
    <source>
        <dbReference type="ARBA" id="ARBA00023125"/>
    </source>
</evidence>
<dbReference type="SMART" id="SM00342">
    <property type="entry name" value="HTH_ARAC"/>
    <property type="match status" value="1"/>
</dbReference>
<gene>
    <name evidence="17" type="ORF">F1649_21950</name>
</gene>
<keyword evidence="3 12" id="KW-0597">Phosphoprotein</keyword>
<evidence type="ECO:0000259" key="14">
    <source>
        <dbReference type="PROSITE" id="PS01124"/>
    </source>
</evidence>
<dbReference type="Gene3D" id="3.40.50.2300">
    <property type="match status" value="1"/>
</dbReference>
<dbReference type="Gene3D" id="2.130.10.10">
    <property type="entry name" value="YVTN repeat-like/Quinoprotein amine dehydrogenase"/>
    <property type="match status" value="2"/>
</dbReference>
<dbReference type="FunFam" id="2.60.40.10:FF:000791">
    <property type="entry name" value="Two-component system sensor histidine kinase/response regulator"/>
    <property type="match status" value="1"/>
</dbReference>
<keyword evidence="18" id="KW-1185">Reference proteome</keyword>
<dbReference type="Pfam" id="PF07495">
    <property type="entry name" value="Y_Y_Y"/>
    <property type="match status" value="1"/>
</dbReference>
<evidence type="ECO:0000259" key="16">
    <source>
        <dbReference type="PROSITE" id="PS50110"/>
    </source>
</evidence>
<dbReference type="Gene3D" id="3.30.565.10">
    <property type="entry name" value="Histidine kinase-like ATPase, C-terminal domain"/>
    <property type="match status" value="1"/>
</dbReference>
<reference evidence="17 18" key="1">
    <citation type="submission" date="2019-09" db="EMBL/GenBank/DDBJ databases">
        <title>Pararcticibacter amylolyticus gen. nov., sp. nov., isolated from a rottenly hemp rope, and reclassification of Pedobacter tournemirensis as Pararcticibacter tournemirensis comb. nov.</title>
        <authorList>
            <person name="Cai Y."/>
        </authorList>
    </citation>
    <scope>NUCLEOTIDE SEQUENCE [LARGE SCALE GENOMIC DNA]</scope>
    <source>
        <strain evidence="17 18">TF5-37.2-LB10</strain>
    </source>
</reference>
<dbReference type="Pfam" id="PF00072">
    <property type="entry name" value="Response_reg"/>
    <property type="match status" value="1"/>
</dbReference>
<dbReference type="Gene3D" id="1.10.10.60">
    <property type="entry name" value="Homeodomain-like"/>
    <property type="match status" value="1"/>
</dbReference>
<dbReference type="SMART" id="SM00448">
    <property type="entry name" value="REC"/>
    <property type="match status" value="1"/>
</dbReference>
<organism evidence="17 18">
    <name type="scientific">Arcticibacter tournemirensis</name>
    <dbReference type="NCBI Taxonomy" id="699437"/>
    <lineage>
        <taxon>Bacteria</taxon>
        <taxon>Pseudomonadati</taxon>
        <taxon>Bacteroidota</taxon>
        <taxon>Sphingobacteriia</taxon>
        <taxon>Sphingobacteriales</taxon>
        <taxon>Sphingobacteriaceae</taxon>
        <taxon>Arcticibacter</taxon>
    </lineage>
</organism>
<dbReference type="InterPro" id="IPR011006">
    <property type="entry name" value="CheY-like_superfamily"/>
</dbReference>
<dbReference type="Pfam" id="PF07494">
    <property type="entry name" value="Reg_prop"/>
    <property type="match status" value="5"/>
</dbReference>
<name>A0A5M9GPX7_9SPHI</name>
<evidence type="ECO:0000256" key="3">
    <source>
        <dbReference type="ARBA" id="ARBA00022553"/>
    </source>
</evidence>
<keyword evidence="13" id="KW-0732">Signal</keyword>
<dbReference type="InterPro" id="IPR011123">
    <property type="entry name" value="Y_Y_Y"/>
</dbReference>
<comment type="catalytic activity">
    <reaction evidence="1">
        <text>ATP + protein L-histidine = ADP + protein N-phospho-L-histidine.</text>
        <dbReference type="EC" id="2.7.13.3"/>
    </reaction>
</comment>
<dbReference type="Proteomes" id="UP000322918">
    <property type="component" value="Unassembled WGS sequence"/>
</dbReference>
<dbReference type="InterPro" id="IPR018060">
    <property type="entry name" value="HTH_AraC"/>
</dbReference>
<dbReference type="PROSITE" id="PS01124">
    <property type="entry name" value="HTH_ARAC_FAMILY_2"/>
    <property type="match status" value="1"/>
</dbReference>
<keyword evidence="5" id="KW-0547">Nucleotide-binding</keyword>
<dbReference type="CDD" id="cd00075">
    <property type="entry name" value="HATPase"/>
    <property type="match status" value="1"/>
</dbReference>
<evidence type="ECO:0000256" key="9">
    <source>
        <dbReference type="ARBA" id="ARBA00023015"/>
    </source>
</evidence>
<dbReference type="InterPro" id="IPR011110">
    <property type="entry name" value="Reg_prop"/>
</dbReference>
<evidence type="ECO:0000256" key="13">
    <source>
        <dbReference type="SAM" id="SignalP"/>
    </source>
</evidence>
<dbReference type="InterPro" id="IPR003594">
    <property type="entry name" value="HATPase_dom"/>
</dbReference>
<keyword evidence="8" id="KW-0902">Two-component regulatory system</keyword>
<dbReference type="PROSITE" id="PS50110">
    <property type="entry name" value="RESPONSE_REGULATORY"/>
    <property type="match status" value="1"/>
</dbReference>
<dbReference type="SUPFAM" id="SSF101898">
    <property type="entry name" value="NHL repeat"/>
    <property type="match status" value="1"/>
</dbReference>
<evidence type="ECO:0000256" key="4">
    <source>
        <dbReference type="ARBA" id="ARBA00022679"/>
    </source>
</evidence>
<dbReference type="CDD" id="cd00082">
    <property type="entry name" value="HisKA"/>
    <property type="match status" value="1"/>
</dbReference>
<dbReference type="PROSITE" id="PS00041">
    <property type="entry name" value="HTH_ARAC_FAMILY_1"/>
    <property type="match status" value="1"/>
</dbReference>
<evidence type="ECO:0000256" key="8">
    <source>
        <dbReference type="ARBA" id="ARBA00023012"/>
    </source>
</evidence>
<dbReference type="InterPro" id="IPR018062">
    <property type="entry name" value="HTH_AraC-typ_CS"/>
</dbReference>
<dbReference type="GO" id="GO:0003700">
    <property type="term" value="F:DNA-binding transcription factor activity"/>
    <property type="evidence" value="ECO:0007669"/>
    <property type="project" value="InterPro"/>
</dbReference>
<keyword evidence="6" id="KW-0418">Kinase</keyword>
<sequence length="1360" mass="154898">MMKKIYFLFFFLFLSISVKSTVAPELQYLGIEHGLSNNAVTCIFQDSRGFMWFGTFDGLNRYDGYSFKVFRNRLDDSTSLIYNWITAVNEDKKGNILVGTGQGAVMFSNITASFSPLYYRPRNASHALKISNPVSSFETSSGGDIFIGTAGKGLLLSKKGDIAVQVPLKTMQGLITDYNVQGIKRDASGRVWLFIQGEGIAVFDEKLSAVKLVDNQIRTGKCIQPDLIGNIWIGSENGLYRFNIRKKTLTEHTSAAGFSPGVTVTNLFLGSKGNLWIATDGEGIDILNVKSGKFNRLRPGRHKGTLTSAAVYAVFQDKDLRMWIGTLRGGINLMDQKKNRFMTVSYDPLNTRGINSNFILSFCQDGTGNLWVGTDGDGLSYWNRRKNVFKSYIHEAGNNRTLSSNYVTRIVKDSRGVIWVATYGGGINRFNNKDNSFIHYQCYNSAYGYEDRNVWTLYEDSKGNLWAGTCTNGSLYRYNRDSDRFELYDANLKNVLTLFEDREGSLWAGTFESLIKINFKDKKHKVFPIKFAVRTILEDSNKNFWIGTEGGGLLNFNRRTGSYIRFTEAEGLPGNAVLNLLEDNSGNLWLSTFSGLSKFNLRNKKFKNFYASDGLQSNEFNYNAAIRLSSGEFAFGGIKGFNIFYPGKITANKSVSPLLITGVKVNNIPIEKDPYLKPAEGIYSIEKLKLPYDKAVLSVDFATLEYTAADKIRYAYYLEGWDKDWNYSGNNRTANYSRLQEGHYRLRIKSTNAEGLWVGTERVLEITVLPPWWRSWWAYLFYAAAFVLCIYAYLRYQKEQAHLLYEIKLANLQVEQEKELNEKKLSFFTHVAHEFRTPLTLIINPVKEMLYSQGRMIDSGELTVVYRNSRRLLSLVDQLLLFRKAESEEDRLKIVRLNLVDLCKEVFLCFSQQANSRKIKYEFLSEQGEIDMYVDREKMEVVLFNLIANALKFTPDGGSVSVEIKDDEPDLRIIVKDTGCGIPGNASERLFTPFFRVKENSRKSGFGIGLYLVKKFVNAHCGCISYTSRFGEGTRFELALRKGRTHFNSCYVFEDVGESSAFLEELIHDDSREEPSEIIPGERPEASEELVSTQPVMVVVDDNPQIRHYILQIFEKEFQVFEAGNGDEGLALIKKFQPDIVISDVVMTGMTGIELCTTIKEDPSLNHIPFILLTASSSSEIKLKGIEGGADDYITKPFEKELLVARVAGILKSRSNLQKYFFNEVTLRSNDFQISSEYSTFLNRCIKIIEDHLEDPDFNIKVFASEIGMSHSNLYKKVKSISGRSVNEFMRFIRLRKAAELLINSNCNVNEAAFRTGFNDIKYFREQFSKLFEMKPSEYMKKYRKAYSKKLKLNDRLIKE</sequence>
<dbReference type="OrthoDB" id="9809670at2"/>
<dbReference type="SUPFAM" id="SSF47384">
    <property type="entry name" value="Homodimeric domain of signal transducing histidine kinase"/>
    <property type="match status" value="1"/>
</dbReference>
<dbReference type="Pfam" id="PF12833">
    <property type="entry name" value="HTH_18"/>
    <property type="match status" value="1"/>
</dbReference>
<dbReference type="Gene3D" id="1.10.287.130">
    <property type="match status" value="1"/>
</dbReference>
<keyword evidence="10" id="KW-0238">DNA-binding</keyword>
<protein>
    <recommendedName>
        <fullName evidence="2">histidine kinase</fullName>
        <ecNumber evidence="2">2.7.13.3</ecNumber>
    </recommendedName>
</protein>
<keyword evidence="11" id="KW-0804">Transcription</keyword>
<feature type="domain" description="Response regulatory" evidence="16">
    <location>
        <begin position="1096"/>
        <end position="1211"/>
    </location>
</feature>
<evidence type="ECO:0000313" key="17">
    <source>
        <dbReference type="EMBL" id="KAA8474814.1"/>
    </source>
</evidence>
<dbReference type="InterPro" id="IPR001789">
    <property type="entry name" value="Sig_transdc_resp-reg_receiver"/>
</dbReference>
<dbReference type="SUPFAM" id="SSF46689">
    <property type="entry name" value="Homeodomain-like"/>
    <property type="match status" value="1"/>
</dbReference>
<evidence type="ECO:0000256" key="1">
    <source>
        <dbReference type="ARBA" id="ARBA00000085"/>
    </source>
</evidence>
<dbReference type="InterPro" id="IPR015943">
    <property type="entry name" value="WD40/YVTN_repeat-like_dom_sf"/>
</dbReference>
<proteinExistence type="predicted"/>
<evidence type="ECO:0000256" key="6">
    <source>
        <dbReference type="ARBA" id="ARBA00022777"/>
    </source>
</evidence>
<dbReference type="FunFam" id="3.30.565.10:FF:000037">
    <property type="entry name" value="Hybrid sensor histidine kinase/response regulator"/>
    <property type="match status" value="1"/>
</dbReference>
<evidence type="ECO:0000256" key="11">
    <source>
        <dbReference type="ARBA" id="ARBA00023163"/>
    </source>
</evidence>
<dbReference type="GO" id="GO:0043565">
    <property type="term" value="F:sequence-specific DNA binding"/>
    <property type="evidence" value="ECO:0007669"/>
    <property type="project" value="InterPro"/>
</dbReference>
<keyword evidence="4" id="KW-0808">Transferase</keyword>
<dbReference type="GO" id="GO:0000155">
    <property type="term" value="F:phosphorelay sensor kinase activity"/>
    <property type="evidence" value="ECO:0007669"/>
    <property type="project" value="InterPro"/>
</dbReference>
<evidence type="ECO:0000259" key="15">
    <source>
        <dbReference type="PROSITE" id="PS50109"/>
    </source>
</evidence>
<feature type="domain" description="Histidine kinase" evidence="15">
    <location>
        <begin position="830"/>
        <end position="1044"/>
    </location>
</feature>
<feature type="chain" id="PRO_5024322674" description="histidine kinase" evidence="13">
    <location>
        <begin position="21"/>
        <end position="1360"/>
    </location>
</feature>
<dbReference type="SUPFAM" id="SSF55874">
    <property type="entry name" value="ATPase domain of HSP90 chaperone/DNA topoisomerase II/histidine kinase"/>
    <property type="match status" value="1"/>
</dbReference>
<dbReference type="Pfam" id="PF00512">
    <property type="entry name" value="HisKA"/>
    <property type="match status" value="1"/>
</dbReference>
<dbReference type="InterPro" id="IPR004358">
    <property type="entry name" value="Sig_transdc_His_kin-like_C"/>
</dbReference>
<dbReference type="SUPFAM" id="SSF52172">
    <property type="entry name" value="CheY-like"/>
    <property type="match status" value="1"/>
</dbReference>
<dbReference type="InterPro" id="IPR003661">
    <property type="entry name" value="HisK_dim/P_dom"/>
</dbReference>
<accession>A0A5M9GPX7</accession>
<dbReference type="SMART" id="SM00388">
    <property type="entry name" value="HisKA"/>
    <property type="match status" value="1"/>
</dbReference>
<dbReference type="PRINTS" id="PR00344">
    <property type="entry name" value="BCTRLSENSOR"/>
</dbReference>
<feature type="domain" description="HTH araC/xylS-type" evidence="14">
    <location>
        <begin position="1243"/>
        <end position="1342"/>
    </location>
</feature>
<dbReference type="InterPro" id="IPR009057">
    <property type="entry name" value="Homeodomain-like_sf"/>
</dbReference>
<dbReference type="PANTHER" id="PTHR43547:SF2">
    <property type="entry name" value="HYBRID SIGNAL TRANSDUCTION HISTIDINE KINASE C"/>
    <property type="match status" value="1"/>
</dbReference>
<evidence type="ECO:0000256" key="12">
    <source>
        <dbReference type="PROSITE-ProRule" id="PRU00169"/>
    </source>
</evidence>
<keyword evidence="7" id="KW-0067">ATP-binding</keyword>
<comment type="caution">
    <text evidence="17">The sequence shown here is derived from an EMBL/GenBank/DDBJ whole genome shotgun (WGS) entry which is preliminary data.</text>
</comment>
<dbReference type="InterPro" id="IPR036097">
    <property type="entry name" value="HisK_dim/P_sf"/>
</dbReference>
<dbReference type="GO" id="GO:0005524">
    <property type="term" value="F:ATP binding"/>
    <property type="evidence" value="ECO:0007669"/>
    <property type="project" value="UniProtKB-KW"/>
</dbReference>
<dbReference type="InterPro" id="IPR005467">
    <property type="entry name" value="His_kinase_dom"/>
</dbReference>
<dbReference type="Pfam" id="PF02518">
    <property type="entry name" value="HATPase_c"/>
    <property type="match status" value="1"/>
</dbReference>
<feature type="modified residue" description="4-aspartylphosphate" evidence="12">
    <location>
        <position position="1144"/>
    </location>
</feature>
<dbReference type="Gene3D" id="2.60.40.10">
    <property type="entry name" value="Immunoglobulins"/>
    <property type="match status" value="1"/>
</dbReference>
<dbReference type="SMART" id="SM00387">
    <property type="entry name" value="HATPase_c"/>
    <property type="match status" value="1"/>
</dbReference>
<dbReference type="InterPro" id="IPR036890">
    <property type="entry name" value="HATPase_C_sf"/>
</dbReference>
<dbReference type="RefSeq" id="WP_141815525.1">
    <property type="nucleotide sequence ID" value="NZ_VFPL01000001.1"/>
</dbReference>